<dbReference type="Pfam" id="PF20329">
    <property type="entry name" value="DUF6624"/>
    <property type="match status" value="1"/>
</dbReference>
<protein>
    <submittedName>
        <fullName evidence="1">Uncharacterized protein</fullName>
    </submittedName>
</protein>
<proteinExistence type="predicted"/>
<accession>A0A2S7I5C8</accession>
<dbReference type="EMBL" id="PTPZ01000003">
    <property type="protein sequence ID" value="PPZ91739.1"/>
    <property type="molecule type" value="Genomic_DNA"/>
</dbReference>
<dbReference type="InterPro" id="IPR046732">
    <property type="entry name" value="DUF6624"/>
</dbReference>
<name>A0A2S7I5C8_9FLAO</name>
<organism evidence="1 2">
    <name type="scientific">Cloacibacterium normanense</name>
    <dbReference type="NCBI Taxonomy" id="237258"/>
    <lineage>
        <taxon>Bacteria</taxon>
        <taxon>Pseudomonadati</taxon>
        <taxon>Bacteroidota</taxon>
        <taxon>Flavobacteriia</taxon>
        <taxon>Flavobacteriales</taxon>
        <taxon>Weeksellaceae</taxon>
    </lineage>
</organism>
<gene>
    <name evidence="1" type="ORF">C3729_06650</name>
</gene>
<sequence length="205" mass="24186">MVSSCVSKKKISESEKENIKKELSEMIEIDQKYAGIPFGSYITNTEKFFTDRDSINKVNKEKIDNYIKKYGFLGFDKVGEEGSNHFWLIVQHSDNFPDFQKKVLKMMKKEVDKNNAHKSNYAYLFDRIRANKKQKQYFGTQCSYNKLGQATPKYGLEDSINVDERRKKYELEPLKKYLNERTKAHFEMNKTVLISQGIKEPQLYQ</sequence>
<comment type="caution">
    <text evidence="1">The sequence shown here is derived from an EMBL/GenBank/DDBJ whole genome shotgun (WGS) entry which is preliminary data.</text>
</comment>
<evidence type="ECO:0000313" key="1">
    <source>
        <dbReference type="EMBL" id="PPZ91739.1"/>
    </source>
</evidence>
<evidence type="ECO:0000313" key="2">
    <source>
        <dbReference type="Proteomes" id="UP000238565"/>
    </source>
</evidence>
<reference evidence="1 2" key="1">
    <citation type="submission" date="2018-02" db="EMBL/GenBank/DDBJ databases">
        <title>Draft genome sequence of bacterial isolates from marine environment.</title>
        <authorList>
            <person name="Singh S.K."/>
            <person name="Hill R."/>
            <person name="Major S."/>
            <person name="Cai H."/>
            <person name="Li Y."/>
        </authorList>
    </citation>
    <scope>NUCLEOTIDE SEQUENCE [LARGE SCALE GENOMIC DNA]</scope>
    <source>
        <strain evidence="1 2">IMET F</strain>
    </source>
</reference>
<dbReference type="Proteomes" id="UP000238565">
    <property type="component" value="Unassembled WGS sequence"/>
</dbReference>
<dbReference type="AlphaFoldDB" id="A0A2S7I5C8"/>